<evidence type="ECO:0000313" key="2">
    <source>
        <dbReference type="EMBL" id="EQD49011.1"/>
    </source>
</evidence>
<comment type="caution">
    <text evidence="2">The sequence shown here is derived from an EMBL/GenBank/DDBJ whole genome shotgun (WGS) entry which is preliminary data.</text>
</comment>
<keyword evidence="2" id="KW-0808">Transferase</keyword>
<dbReference type="AlphaFoldDB" id="T0ZL09"/>
<keyword evidence="1" id="KW-1133">Transmembrane helix</keyword>
<gene>
    <name evidence="2" type="ORF">B1A_13849</name>
</gene>
<name>T0ZL09_9ZZZZ</name>
<keyword evidence="2" id="KW-0418">Kinase</keyword>
<keyword evidence="1" id="KW-0812">Transmembrane</keyword>
<keyword evidence="1" id="KW-0472">Membrane</keyword>
<proteinExistence type="predicted"/>
<sequence>MLALLAVAIVIVDFSTSSSLRSFLVQRLDQQIVQAVQPAERYLLSAAEGANISRQPPFVPIGSYEELITANGPTLVAAIVSTPSQAGSPPRVTKTVKGVTSLTIPVNTMTTVASVAGDAVMYRAYATTIPSRTGFILIAAPLSSISDTLHQLAIVELLVSVGVLLLITSAGGALLRIGLKPLNSMTET</sequence>
<feature type="transmembrane region" description="Helical" evidence="1">
    <location>
        <begin position="152"/>
        <end position="175"/>
    </location>
</feature>
<dbReference type="GO" id="GO:0016301">
    <property type="term" value="F:kinase activity"/>
    <property type="evidence" value="ECO:0007669"/>
    <property type="project" value="UniProtKB-KW"/>
</dbReference>
<feature type="non-terminal residue" evidence="2">
    <location>
        <position position="188"/>
    </location>
</feature>
<organism evidence="2">
    <name type="scientific">mine drainage metagenome</name>
    <dbReference type="NCBI Taxonomy" id="410659"/>
    <lineage>
        <taxon>unclassified sequences</taxon>
        <taxon>metagenomes</taxon>
        <taxon>ecological metagenomes</taxon>
    </lineage>
</organism>
<accession>T0ZL09</accession>
<protein>
    <submittedName>
        <fullName evidence="2">Histidine kinase</fullName>
    </submittedName>
</protein>
<dbReference type="EMBL" id="AUZX01010154">
    <property type="protein sequence ID" value="EQD49011.1"/>
    <property type="molecule type" value="Genomic_DNA"/>
</dbReference>
<reference evidence="2" key="2">
    <citation type="journal article" date="2014" name="ISME J.">
        <title>Microbial stratification in low pH oxic and suboxic macroscopic growths along an acid mine drainage.</title>
        <authorList>
            <person name="Mendez-Garcia C."/>
            <person name="Mesa V."/>
            <person name="Sprenger R.R."/>
            <person name="Richter M."/>
            <person name="Diez M.S."/>
            <person name="Solano J."/>
            <person name="Bargiela R."/>
            <person name="Golyshina O.V."/>
            <person name="Manteca A."/>
            <person name="Ramos J.L."/>
            <person name="Gallego J.R."/>
            <person name="Llorente I."/>
            <person name="Martins Dos Santos V.A."/>
            <person name="Jensen O.N."/>
            <person name="Pelaez A.I."/>
            <person name="Sanchez J."/>
            <person name="Ferrer M."/>
        </authorList>
    </citation>
    <scope>NUCLEOTIDE SEQUENCE</scope>
</reference>
<evidence type="ECO:0000256" key="1">
    <source>
        <dbReference type="SAM" id="Phobius"/>
    </source>
</evidence>
<reference evidence="2" key="1">
    <citation type="submission" date="2013-08" db="EMBL/GenBank/DDBJ databases">
        <authorList>
            <person name="Mendez C."/>
            <person name="Richter M."/>
            <person name="Ferrer M."/>
            <person name="Sanchez J."/>
        </authorList>
    </citation>
    <scope>NUCLEOTIDE SEQUENCE</scope>
</reference>